<dbReference type="eggNOG" id="KOG3249">
    <property type="taxonomic scope" value="Eukaryota"/>
</dbReference>
<evidence type="ECO:0000313" key="4">
    <source>
        <dbReference type="EnsemblMetazoa" id="Aqu2.1.24892_001"/>
    </source>
</evidence>
<dbReference type="EnsemblMetazoa" id="XM_011407308.1">
    <property type="protein sequence ID" value="XP_011405610.1"/>
    <property type="gene ID" value="LOC105313681"/>
</dbReference>
<dbReference type="PANTHER" id="PTHR13527:SF0">
    <property type="entry name" value="SAYSVFN DOMAIN-CONTAINING PROTEIN 1"/>
    <property type="match status" value="1"/>
</dbReference>
<evidence type="ECO:0000259" key="3">
    <source>
        <dbReference type="Pfam" id="PF10260"/>
    </source>
</evidence>
<reference evidence="4" key="2">
    <citation type="submission" date="2017-05" db="UniProtKB">
        <authorList>
            <consortium name="EnsemblMetazoa"/>
        </authorList>
    </citation>
    <scope>IDENTIFICATION</scope>
</reference>
<evidence type="ECO:0000256" key="1">
    <source>
        <dbReference type="SAM" id="MobiDB-lite"/>
    </source>
</evidence>
<dbReference type="PANTHER" id="PTHR13527">
    <property type="entry name" value="SAYSVFN DOMAIN-CONTAINING PROTEIN 1"/>
    <property type="match status" value="1"/>
</dbReference>
<keyword evidence="2" id="KW-0812">Transmembrane</keyword>
<proteinExistence type="predicted"/>
<feature type="region of interest" description="Disordered" evidence="1">
    <location>
        <begin position="1"/>
        <end position="92"/>
    </location>
</feature>
<dbReference type="InterPro" id="IPR039159">
    <property type="entry name" value="SAYSD1"/>
</dbReference>
<organism evidence="4">
    <name type="scientific">Amphimedon queenslandica</name>
    <name type="common">Sponge</name>
    <dbReference type="NCBI Taxonomy" id="400682"/>
    <lineage>
        <taxon>Eukaryota</taxon>
        <taxon>Metazoa</taxon>
        <taxon>Porifera</taxon>
        <taxon>Demospongiae</taxon>
        <taxon>Heteroscleromorpha</taxon>
        <taxon>Haplosclerida</taxon>
        <taxon>Niphatidae</taxon>
        <taxon>Amphimedon</taxon>
    </lineage>
</organism>
<feature type="transmembrane region" description="Helical" evidence="2">
    <location>
        <begin position="107"/>
        <end position="133"/>
    </location>
</feature>
<keyword evidence="2" id="KW-1133">Transmembrane helix</keyword>
<dbReference type="InterPro" id="IPR019387">
    <property type="entry name" value="SAYSvFN_dom"/>
</dbReference>
<name>A0A1X7UAA9_AMPQE</name>
<evidence type="ECO:0000256" key="2">
    <source>
        <dbReference type="SAM" id="Phobius"/>
    </source>
</evidence>
<dbReference type="KEGG" id="aqu:105313681"/>
<evidence type="ECO:0000313" key="5">
    <source>
        <dbReference type="Proteomes" id="UP000007879"/>
    </source>
</evidence>
<keyword evidence="5" id="KW-1185">Reference proteome</keyword>
<feature type="compositionally biased region" description="Polar residues" evidence="1">
    <location>
        <begin position="1"/>
        <end position="11"/>
    </location>
</feature>
<feature type="compositionally biased region" description="Basic and acidic residues" evidence="1">
    <location>
        <begin position="25"/>
        <end position="35"/>
    </location>
</feature>
<dbReference type="EnsemblMetazoa" id="Aqu2.1.24892_001">
    <property type="protein sequence ID" value="Aqu2.1.24892_001"/>
    <property type="gene ID" value="Aqu2.1.24892"/>
</dbReference>
<dbReference type="STRING" id="400682.A0A1X7UAA9"/>
<feature type="domain" description="SAYSvFN" evidence="3">
    <location>
        <begin position="106"/>
        <end position="174"/>
    </location>
</feature>
<dbReference type="Proteomes" id="UP000007879">
    <property type="component" value="Unassembled WGS sequence"/>
</dbReference>
<sequence length="183" mass="20929">MASSSKENFQSLKERLSAYRQQKQNRKETEKETSEASKTQTEQYLTDPILKTDDDDANTNRPITISRTKKTETNSPIPSPAAPETQQAQTKTSSSSNSWLVVGLKTLLWLLLLGFFIEIEFGVAFFISSLFYWMYSFLRGSKRDPKELSAYSVFNKNCERIDGTLAAEQFDQELRYGPTAVRR</sequence>
<accession>A0A1X7UAA9</accession>
<dbReference type="OrthoDB" id="71310at2759"/>
<gene>
    <name evidence="4" type="primary">105313681</name>
</gene>
<dbReference type="Pfam" id="PF10260">
    <property type="entry name" value="SAYSvFN"/>
    <property type="match status" value="1"/>
</dbReference>
<protein>
    <recommendedName>
        <fullName evidence="3">SAYSvFN domain-containing protein</fullName>
    </recommendedName>
</protein>
<reference evidence="5" key="1">
    <citation type="journal article" date="2010" name="Nature">
        <title>The Amphimedon queenslandica genome and the evolution of animal complexity.</title>
        <authorList>
            <person name="Srivastava M."/>
            <person name="Simakov O."/>
            <person name="Chapman J."/>
            <person name="Fahey B."/>
            <person name="Gauthier M.E."/>
            <person name="Mitros T."/>
            <person name="Richards G.S."/>
            <person name="Conaco C."/>
            <person name="Dacre M."/>
            <person name="Hellsten U."/>
            <person name="Larroux C."/>
            <person name="Putnam N.H."/>
            <person name="Stanke M."/>
            <person name="Adamska M."/>
            <person name="Darling A."/>
            <person name="Degnan S.M."/>
            <person name="Oakley T.H."/>
            <person name="Plachetzki D.C."/>
            <person name="Zhai Y."/>
            <person name="Adamski M."/>
            <person name="Calcino A."/>
            <person name="Cummins S.F."/>
            <person name="Goodstein D.M."/>
            <person name="Harris C."/>
            <person name="Jackson D.J."/>
            <person name="Leys S.P."/>
            <person name="Shu S."/>
            <person name="Woodcroft B.J."/>
            <person name="Vervoort M."/>
            <person name="Kosik K.S."/>
            <person name="Manning G."/>
            <person name="Degnan B.M."/>
            <person name="Rokhsar D.S."/>
        </authorList>
    </citation>
    <scope>NUCLEOTIDE SEQUENCE [LARGE SCALE GENOMIC DNA]</scope>
</reference>
<keyword evidence="2" id="KW-0472">Membrane</keyword>
<dbReference type="InParanoid" id="A0A1X7UAA9"/>
<dbReference type="AlphaFoldDB" id="A0A1X7UAA9"/>